<accession>A0ABX8I242</accession>
<keyword evidence="3" id="KW-1185">Reference proteome</keyword>
<name>A0ABX8I242_9ASCO</name>
<sequence>MISSVFTIVFLFWCAVACPTPKQFELRVYRENDQDIFFVRNHTNSAILVSDSAYNTEGSPVSGPQLFYFDEDDLLRNARTNEFVSVQTWEADQKRDLTLLFDKEITFSGFHKQEGFLAHDGNTTFYSCNSYPFDKYVDYLSLDSNCFLAAPVKLRLVYPL</sequence>
<feature type="chain" id="PRO_5046641457" evidence="1">
    <location>
        <begin position="18"/>
        <end position="160"/>
    </location>
</feature>
<proteinExistence type="predicted"/>
<dbReference type="EMBL" id="CP076662">
    <property type="protein sequence ID" value="QWU87300.1"/>
    <property type="molecule type" value="Genomic_DNA"/>
</dbReference>
<reference evidence="2 3" key="1">
    <citation type="submission" date="2021-06" db="EMBL/GenBank/DDBJ databases">
        <title>Candida outbreak in Lebanon.</title>
        <authorList>
            <person name="Finianos M."/>
        </authorList>
    </citation>
    <scope>NUCLEOTIDE SEQUENCE [LARGE SCALE GENOMIC DNA]</scope>
    <source>
        <strain evidence="2">CA3LBN</strain>
    </source>
</reference>
<gene>
    <name evidence="2" type="ORF">CA3LBN_001565</name>
</gene>
<evidence type="ECO:0000313" key="2">
    <source>
        <dbReference type="EMBL" id="QWU87300.1"/>
    </source>
</evidence>
<dbReference type="Proteomes" id="UP000825434">
    <property type="component" value="Chromosome 2"/>
</dbReference>
<protein>
    <submittedName>
        <fullName evidence="2">Uncharacterized protein</fullName>
    </submittedName>
</protein>
<keyword evidence="1" id="KW-0732">Signal</keyword>
<feature type="signal peptide" evidence="1">
    <location>
        <begin position="1"/>
        <end position="17"/>
    </location>
</feature>
<evidence type="ECO:0000313" key="3">
    <source>
        <dbReference type="Proteomes" id="UP000825434"/>
    </source>
</evidence>
<evidence type="ECO:0000256" key="1">
    <source>
        <dbReference type="SAM" id="SignalP"/>
    </source>
</evidence>
<organism evidence="2 3">
    <name type="scientific">Candidozyma haemuli</name>
    <dbReference type="NCBI Taxonomy" id="45357"/>
    <lineage>
        <taxon>Eukaryota</taxon>
        <taxon>Fungi</taxon>
        <taxon>Dikarya</taxon>
        <taxon>Ascomycota</taxon>
        <taxon>Saccharomycotina</taxon>
        <taxon>Pichiomycetes</taxon>
        <taxon>Metschnikowiaceae</taxon>
        <taxon>Candidozyma</taxon>
    </lineage>
</organism>